<reference evidence="1 2" key="1">
    <citation type="submission" date="2019-03" db="EMBL/GenBank/DDBJ databases">
        <title>Single cell metagenomics reveals metabolic interactions within the superorganism composed of flagellate Streblomastix strix and complex community of Bacteroidetes bacteria on its surface.</title>
        <authorList>
            <person name="Treitli S.C."/>
            <person name="Kolisko M."/>
            <person name="Husnik F."/>
            <person name="Keeling P."/>
            <person name="Hampl V."/>
        </authorList>
    </citation>
    <scope>NUCLEOTIDE SEQUENCE [LARGE SCALE GENOMIC DNA]</scope>
    <source>
        <strain evidence="1">ST1C</strain>
    </source>
</reference>
<evidence type="ECO:0000313" key="2">
    <source>
        <dbReference type="Proteomes" id="UP000324800"/>
    </source>
</evidence>
<name>A0A5J4TUT6_9EUKA</name>
<dbReference type="Proteomes" id="UP000324800">
    <property type="component" value="Unassembled WGS sequence"/>
</dbReference>
<evidence type="ECO:0000313" key="1">
    <source>
        <dbReference type="EMBL" id="KAA6361780.1"/>
    </source>
</evidence>
<proteinExistence type="predicted"/>
<dbReference type="AlphaFoldDB" id="A0A5J4TUT6"/>
<gene>
    <name evidence="1" type="ORF">EZS28_042693</name>
</gene>
<comment type="caution">
    <text evidence="1">The sequence shown here is derived from an EMBL/GenBank/DDBJ whole genome shotgun (WGS) entry which is preliminary data.</text>
</comment>
<sequence>MFDAQSAYCLSQVKSEALQNDNQCDATNLLTQYRLGIGGGDENLRTSGYSFSSFARVRAYILQFDASTIRTFINSAKDRLSTLASRSLISFAILSNDQQQAIMYTLVVVTRNSFAILSTFPGLNKSVKSKLSIPFRMFDHSVLPLQTDQKQS</sequence>
<accession>A0A5J4TUT6</accession>
<organism evidence="1 2">
    <name type="scientific">Streblomastix strix</name>
    <dbReference type="NCBI Taxonomy" id="222440"/>
    <lineage>
        <taxon>Eukaryota</taxon>
        <taxon>Metamonada</taxon>
        <taxon>Preaxostyla</taxon>
        <taxon>Oxymonadida</taxon>
        <taxon>Streblomastigidae</taxon>
        <taxon>Streblomastix</taxon>
    </lineage>
</organism>
<protein>
    <submittedName>
        <fullName evidence="1">Uncharacterized protein</fullName>
    </submittedName>
</protein>
<dbReference type="EMBL" id="SNRW01025081">
    <property type="protein sequence ID" value="KAA6361780.1"/>
    <property type="molecule type" value="Genomic_DNA"/>
</dbReference>